<sequence length="101" mass="12334">MLLLRGFCFIMKDIKFPKKKKGFRDEEIDMEAFIEQVDANIEKMDREFKEFQRRYGSDKSFEDWIEYEEKEQKLKDEKIQLRVKNLSSRFAKKLNSKIIAK</sequence>
<dbReference type="EMBL" id="CP000996">
    <property type="protein sequence ID" value="ACH95176.1"/>
    <property type="molecule type" value="Genomic_DNA"/>
</dbReference>
<keyword evidence="1" id="KW-0614">Plasmid</keyword>
<proteinExistence type="predicted"/>
<dbReference type="Proteomes" id="UP000000612">
    <property type="component" value="Plasmid pl33"/>
</dbReference>
<dbReference type="HOGENOM" id="CLU_2286034_0_0_12"/>
<keyword evidence="2" id="KW-1185">Reference proteome</keyword>
<evidence type="ECO:0000313" key="2">
    <source>
        <dbReference type="Proteomes" id="UP000000612"/>
    </source>
</evidence>
<geneLocation type="plasmid" evidence="1 2">
    <name>pl33</name>
</geneLocation>
<accession>B5RS40</accession>
<protein>
    <submittedName>
        <fullName evidence="1">Uncharacterized conserved protein</fullName>
    </submittedName>
</protein>
<gene>
    <name evidence="1" type="ordered locus">BRE_5003</name>
</gene>
<name>B5RS40_BORRA</name>
<dbReference type="KEGG" id="bre:BRE_5003"/>
<reference evidence="1 2" key="1">
    <citation type="journal article" date="2008" name="PLoS Genet.">
        <title>The genome of Borrelia recurrentis, the agent of deadly louse-borne relapsing fever, is a degraded subset of tick-borne Borrelia duttonii.</title>
        <authorList>
            <person name="Lescot M."/>
            <person name="Audic S."/>
            <person name="Robert C."/>
            <person name="Nguyen T.T."/>
            <person name="Blanc G."/>
            <person name="Cutler S.J."/>
            <person name="Wincker P."/>
            <person name="Couloux A."/>
            <person name="Claverie J.-M."/>
            <person name="Raoult D."/>
            <person name="Drancourt M."/>
        </authorList>
    </citation>
    <scope>NUCLEOTIDE SEQUENCE [LARGE SCALE GENOMIC DNA]</scope>
    <source>
        <strain evidence="1 2">A1</strain>
    </source>
</reference>
<evidence type="ECO:0000313" key="1">
    <source>
        <dbReference type="EMBL" id="ACH95176.1"/>
    </source>
</evidence>
<organism evidence="1 2">
    <name type="scientific">Borrelia recurrentis (strain A1)</name>
    <dbReference type="NCBI Taxonomy" id="412418"/>
    <lineage>
        <taxon>Bacteria</taxon>
        <taxon>Pseudomonadati</taxon>
        <taxon>Spirochaetota</taxon>
        <taxon>Spirochaetia</taxon>
        <taxon>Spirochaetales</taxon>
        <taxon>Borreliaceae</taxon>
        <taxon>Borrelia</taxon>
    </lineage>
</organism>
<dbReference type="AlphaFoldDB" id="B5RS40"/>